<dbReference type="Proteomes" id="UP001348265">
    <property type="component" value="Unassembled WGS sequence"/>
</dbReference>
<keyword evidence="7" id="KW-0408">Iron</keyword>
<sequence>MTCWHRRWEGRPPRDVRIDEGHVFLLPPHVRHSPQRPEPGSVGMAVEYARPAELRPRTRAAT</sequence>
<dbReference type="Pfam" id="PF06052">
    <property type="entry name" value="3-HAO"/>
    <property type="match status" value="1"/>
</dbReference>
<dbReference type="RefSeq" id="WP_031002430.1">
    <property type="nucleotide sequence ID" value="NZ_JAVFKM010000001.1"/>
</dbReference>
<dbReference type="Gene3D" id="2.60.120.10">
    <property type="entry name" value="Jelly Rolls"/>
    <property type="match status" value="1"/>
</dbReference>
<evidence type="ECO:0000313" key="9">
    <source>
        <dbReference type="Proteomes" id="UP001348265"/>
    </source>
</evidence>
<evidence type="ECO:0000256" key="4">
    <source>
        <dbReference type="ARBA" id="ARBA00022723"/>
    </source>
</evidence>
<protein>
    <recommendedName>
        <fullName evidence="10">AraC-type arabinose-binding/dimerisation domain-containing protein</fullName>
    </recommendedName>
</protein>
<evidence type="ECO:0000256" key="1">
    <source>
        <dbReference type="ARBA" id="ARBA00001954"/>
    </source>
</evidence>
<comment type="function">
    <text evidence="2">Catalyzes the oxidative ring opening of 3-hydroxyanthranilate to 2-amino-3-carboxymuconate semialdehyde, which spontaneously cyclizes to quinolinate.</text>
</comment>
<evidence type="ECO:0000256" key="2">
    <source>
        <dbReference type="ARBA" id="ARBA00002752"/>
    </source>
</evidence>
<comment type="cofactor">
    <cofactor evidence="1">
        <name>Fe(2+)</name>
        <dbReference type="ChEBI" id="CHEBI:29033"/>
    </cofactor>
</comment>
<name>A0ABU7WJK9_9ACTN</name>
<keyword evidence="6" id="KW-0560">Oxidoreductase</keyword>
<dbReference type="EMBL" id="JAVFKM010000001">
    <property type="protein sequence ID" value="MEF3111688.1"/>
    <property type="molecule type" value="Genomic_DNA"/>
</dbReference>
<dbReference type="InterPro" id="IPR014710">
    <property type="entry name" value="RmlC-like_jellyroll"/>
</dbReference>
<reference evidence="8 9" key="1">
    <citation type="submission" date="2023-08" db="EMBL/GenBank/DDBJ databases">
        <authorList>
            <person name="Sharma P."/>
            <person name="Verma V."/>
            <person name="Mohan M.K."/>
            <person name="Dubey A.K."/>
        </authorList>
    </citation>
    <scope>NUCLEOTIDE SEQUENCE [LARGE SCALE GENOMIC DNA]</scope>
    <source>
        <strain evidence="8 9">ADP4</strain>
    </source>
</reference>
<keyword evidence="3" id="KW-0662">Pyridine nucleotide biosynthesis</keyword>
<evidence type="ECO:0000256" key="6">
    <source>
        <dbReference type="ARBA" id="ARBA00023002"/>
    </source>
</evidence>
<accession>A0ABU7WJK9</accession>
<evidence type="ECO:0008006" key="10">
    <source>
        <dbReference type="Google" id="ProtNLM"/>
    </source>
</evidence>
<evidence type="ECO:0000313" key="8">
    <source>
        <dbReference type="EMBL" id="MEF3111688.1"/>
    </source>
</evidence>
<evidence type="ECO:0000256" key="5">
    <source>
        <dbReference type="ARBA" id="ARBA00022964"/>
    </source>
</evidence>
<keyword evidence="4" id="KW-0479">Metal-binding</keyword>
<dbReference type="InterPro" id="IPR010329">
    <property type="entry name" value="3hydroanth_dOase"/>
</dbReference>
<comment type="caution">
    <text evidence="8">The sequence shown here is derived from an EMBL/GenBank/DDBJ whole genome shotgun (WGS) entry which is preliminary data.</text>
</comment>
<evidence type="ECO:0000256" key="7">
    <source>
        <dbReference type="ARBA" id="ARBA00023004"/>
    </source>
</evidence>
<keyword evidence="9" id="KW-1185">Reference proteome</keyword>
<proteinExistence type="predicted"/>
<dbReference type="SUPFAM" id="SSF51182">
    <property type="entry name" value="RmlC-like cupins"/>
    <property type="match status" value="1"/>
</dbReference>
<keyword evidence="5" id="KW-0223">Dioxygenase</keyword>
<gene>
    <name evidence="8" type="ORF">RB636_00485</name>
</gene>
<organism evidence="8 9">
    <name type="scientific">Streptomyces chrestomyceticus</name>
    <dbReference type="NCBI Taxonomy" id="68185"/>
    <lineage>
        <taxon>Bacteria</taxon>
        <taxon>Bacillati</taxon>
        <taxon>Actinomycetota</taxon>
        <taxon>Actinomycetes</taxon>
        <taxon>Kitasatosporales</taxon>
        <taxon>Streptomycetaceae</taxon>
        <taxon>Streptomyces</taxon>
    </lineage>
</organism>
<evidence type="ECO:0000256" key="3">
    <source>
        <dbReference type="ARBA" id="ARBA00022642"/>
    </source>
</evidence>
<dbReference type="InterPro" id="IPR011051">
    <property type="entry name" value="RmlC_Cupin_sf"/>
</dbReference>